<name>A0A2M3ZX42_9DIPT</name>
<proteinExistence type="predicted"/>
<accession>A0A2M3ZX42</accession>
<protein>
    <submittedName>
        <fullName evidence="2">Putative secreted peptide</fullName>
    </submittedName>
</protein>
<evidence type="ECO:0000256" key="1">
    <source>
        <dbReference type="SAM" id="SignalP"/>
    </source>
</evidence>
<organism evidence="2">
    <name type="scientific">Anopheles braziliensis</name>
    <dbReference type="NCBI Taxonomy" id="58242"/>
    <lineage>
        <taxon>Eukaryota</taxon>
        <taxon>Metazoa</taxon>
        <taxon>Ecdysozoa</taxon>
        <taxon>Arthropoda</taxon>
        <taxon>Hexapoda</taxon>
        <taxon>Insecta</taxon>
        <taxon>Pterygota</taxon>
        <taxon>Neoptera</taxon>
        <taxon>Endopterygota</taxon>
        <taxon>Diptera</taxon>
        <taxon>Nematocera</taxon>
        <taxon>Culicoidea</taxon>
        <taxon>Culicidae</taxon>
        <taxon>Anophelinae</taxon>
        <taxon>Anopheles</taxon>
    </lineage>
</organism>
<feature type="chain" id="PRO_5014597684" evidence="1">
    <location>
        <begin position="22"/>
        <end position="66"/>
    </location>
</feature>
<sequence>MPESTFSAAISAMLSLVCTVADPRWGMTTALGSLSSSSSAGSGSGETTSRPAAKMVPFLSAATSAL</sequence>
<evidence type="ECO:0000313" key="2">
    <source>
        <dbReference type="EMBL" id="MBW33136.1"/>
    </source>
</evidence>
<dbReference type="AlphaFoldDB" id="A0A2M3ZX42"/>
<reference evidence="2" key="1">
    <citation type="submission" date="2018-01" db="EMBL/GenBank/DDBJ databases">
        <title>An insight into the sialome of Amazonian anophelines.</title>
        <authorList>
            <person name="Ribeiro J.M."/>
            <person name="Scarpassa V."/>
            <person name="Calvo E."/>
        </authorList>
    </citation>
    <scope>NUCLEOTIDE SEQUENCE</scope>
    <source>
        <tissue evidence="2">Salivary glands</tissue>
    </source>
</reference>
<keyword evidence="1" id="KW-0732">Signal</keyword>
<feature type="signal peptide" evidence="1">
    <location>
        <begin position="1"/>
        <end position="21"/>
    </location>
</feature>
<dbReference type="EMBL" id="GGFM01012385">
    <property type="protein sequence ID" value="MBW33136.1"/>
    <property type="molecule type" value="Transcribed_RNA"/>
</dbReference>